<accession>A0A822VAD1</accession>
<dbReference type="Pfam" id="PF01613">
    <property type="entry name" value="Flavin_Reduct"/>
    <property type="match status" value="1"/>
</dbReference>
<evidence type="ECO:0000313" key="5">
    <source>
        <dbReference type="EMBL" id="CVI24579.1"/>
    </source>
</evidence>
<dbReference type="GO" id="GO:0016646">
    <property type="term" value="F:oxidoreductase activity, acting on the CH-NH group of donors, NAD or NADP as acceptor"/>
    <property type="evidence" value="ECO:0007669"/>
    <property type="project" value="UniProtKB-ARBA"/>
</dbReference>
<evidence type="ECO:0000259" key="4">
    <source>
        <dbReference type="SMART" id="SM00903"/>
    </source>
</evidence>
<dbReference type="InterPro" id="IPR002563">
    <property type="entry name" value="Flavin_Rdtase-like_dom"/>
</dbReference>
<evidence type="ECO:0000313" key="6">
    <source>
        <dbReference type="Proteomes" id="UP000192074"/>
    </source>
</evidence>
<dbReference type="Gene3D" id="2.30.110.10">
    <property type="entry name" value="Electron Transport, Fmn-binding Protein, Chain A"/>
    <property type="match status" value="1"/>
</dbReference>
<dbReference type="AlphaFoldDB" id="A0A822VAD1"/>
<gene>
    <name evidence="5" type="ORF">AGR4A_pAt10195</name>
</gene>
<dbReference type="PANTHER" id="PTHR43567">
    <property type="entry name" value="FLAVOREDOXIN-RELATED-RELATED"/>
    <property type="match status" value="1"/>
</dbReference>
<keyword evidence="2" id="KW-0285">Flavoprotein</keyword>
<organism evidence="5 6">
    <name type="scientific">Agrobacterium tumefaciens str. B6</name>
    <dbReference type="NCBI Taxonomy" id="1183423"/>
    <lineage>
        <taxon>Bacteria</taxon>
        <taxon>Pseudomonadati</taxon>
        <taxon>Pseudomonadota</taxon>
        <taxon>Alphaproteobacteria</taxon>
        <taxon>Hyphomicrobiales</taxon>
        <taxon>Rhizobiaceae</taxon>
        <taxon>Rhizobium/Agrobacterium group</taxon>
        <taxon>Agrobacterium</taxon>
        <taxon>Agrobacterium tumefaciens complex</taxon>
    </lineage>
</organism>
<comment type="similarity">
    <text evidence="3">Belongs to the flavoredoxin family.</text>
</comment>
<evidence type="ECO:0000256" key="3">
    <source>
        <dbReference type="ARBA" id="ARBA00038054"/>
    </source>
</evidence>
<dbReference type="RefSeq" id="WP_060725941.1">
    <property type="nucleotide sequence ID" value="NZ_LMVK01000052.1"/>
</dbReference>
<dbReference type="GO" id="GO:0010181">
    <property type="term" value="F:FMN binding"/>
    <property type="evidence" value="ECO:0007669"/>
    <property type="project" value="InterPro"/>
</dbReference>
<dbReference type="PANTHER" id="PTHR43567:SF1">
    <property type="entry name" value="FLAVOREDOXIN"/>
    <property type="match status" value="1"/>
</dbReference>
<name>A0A822VAD1_AGRTU</name>
<reference evidence="5 6" key="1">
    <citation type="submission" date="2016-01" db="EMBL/GenBank/DDBJ databases">
        <authorList>
            <person name="Regsiter A."/>
            <person name="william w."/>
        </authorList>
    </citation>
    <scope>NUCLEOTIDE SEQUENCE [LARGE SCALE GENOMIC DNA]</scope>
    <source>
        <strain evidence="5 6">B6</strain>
    </source>
</reference>
<dbReference type="EMBL" id="FCNL01000040">
    <property type="protein sequence ID" value="CVI24579.1"/>
    <property type="molecule type" value="Genomic_DNA"/>
</dbReference>
<sequence length="182" mass="20480">MKEISATQTYRILEPGPIVMVTTSDKGKPNVMTMGFHMMIQHVPPLIACVIGPWDHSYETLKDTGECVIAVPGLDLAETVVDVGNCSGDRVDKFQRFGLQSRKAKDVSAPLIADCLANIECEVIDRRNVDRYNLFILEAKRLWINEGRKERRTLHHRGDGSFTVDGGTLDLKDRMVKWRALP</sequence>
<comment type="cofactor">
    <cofactor evidence="1">
        <name>FMN</name>
        <dbReference type="ChEBI" id="CHEBI:58210"/>
    </cofactor>
</comment>
<proteinExistence type="inferred from homology"/>
<comment type="caution">
    <text evidence="5">The sequence shown here is derived from an EMBL/GenBank/DDBJ whole genome shotgun (WGS) entry which is preliminary data.</text>
</comment>
<dbReference type="Proteomes" id="UP000192074">
    <property type="component" value="Unassembled WGS sequence"/>
</dbReference>
<dbReference type="InterPro" id="IPR052174">
    <property type="entry name" value="Flavoredoxin"/>
</dbReference>
<dbReference type="SUPFAM" id="SSF50475">
    <property type="entry name" value="FMN-binding split barrel"/>
    <property type="match status" value="1"/>
</dbReference>
<feature type="domain" description="Flavin reductase like" evidence="4">
    <location>
        <begin position="11"/>
        <end position="163"/>
    </location>
</feature>
<dbReference type="InterPro" id="IPR012349">
    <property type="entry name" value="Split_barrel_FMN-bd"/>
</dbReference>
<evidence type="ECO:0000256" key="1">
    <source>
        <dbReference type="ARBA" id="ARBA00001917"/>
    </source>
</evidence>
<evidence type="ECO:0000256" key="2">
    <source>
        <dbReference type="ARBA" id="ARBA00022630"/>
    </source>
</evidence>
<protein>
    <submittedName>
        <fullName evidence="5">Flavin reductase</fullName>
    </submittedName>
</protein>
<dbReference type="SMART" id="SM00903">
    <property type="entry name" value="Flavin_Reduct"/>
    <property type="match status" value="1"/>
</dbReference>